<proteinExistence type="predicted"/>
<keyword evidence="2" id="KW-1185">Reference proteome</keyword>
<dbReference type="RefSeq" id="WP_377162667.1">
    <property type="nucleotide sequence ID" value="NZ_JBHSMQ010000001.1"/>
</dbReference>
<sequence>MAASEGDTALKNKGAGSVIEESLAGGGGLKTAGFLAVMVNMNLHARDG</sequence>
<name>A0ABW0KLC9_9BACT</name>
<reference evidence="2" key="1">
    <citation type="journal article" date="2019" name="Int. J. Syst. Evol. Microbiol.">
        <title>The Global Catalogue of Microorganisms (GCM) 10K type strain sequencing project: providing services to taxonomists for standard genome sequencing and annotation.</title>
        <authorList>
            <consortium name="The Broad Institute Genomics Platform"/>
            <consortium name="The Broad Institute Genome Sequencing Center for Infectious Disease"/>
            <person name="Wu L."/>
            <person name="Ma J."/>
        </authorList>
    </citation>
    <scope>NUCLEOTIDE SEQUENCE [LARGE SCALE GENOMIC DNA]</scope>
    <source>
        <strain evidence="2">CGMCC 4.1469</strain>
    </source>
</reference>
<evidence type="ECO:0000313" key="2">
    <source>
        <dbReference type="Proteomes" id="UP001596052"/>
    </source>
</evidence>
<comment type="caution">
    <text evidence="1">The sequence shown here is derived from an EMBL/GenBank/DDBJ whole genome shotgun (WGS) entry which is preliminary data.</text>
</comment>
<organism evidence="1 2">
    <name type="scientific">Prosthecobacter fluviatilis</name>
    <dbReference type="NCBI Taxonomy" id="445931"/>
    <lineage>
        <taxon>Bacteria</taxon>
        <taxon>Pseudomonadati</taxon>
        <taxon>Verrucomicrobiota</taxon>
        <taxon>Verrucomicrobiia</taxon>
        <taxon>Verrucomicrobiales</taxon>
        <taxon>Verrucomicrobiaceae</taxon>
        <taxon>Prosthecobacter</taxon>
    </lineage>
</organism>
<protein>
    <submittedName>
        <fullName evidence="1">Uncharacterized protein</fullName>
    </submittedName>
</protein>
<evidence type="ECO:0000313" key="1">
    <source>
        <dbReference type="EMBL" id="MFC5453516.1"/>
    </source>
</evidence>
<gene>
    <name evidence="1" type="ORF">ACFQDI_01505</name>
</gene>
<dbReference type="EMBL" id="JBHSMQ010000001">
    <property type="protein sequence ID" value="MFC5453516.1"/>
    <property type="molecule type" value="Genomic_DNA"/>
</dbReference>
<dbReference type="Proteomes" id="UP001596052">
    <property type="component" value="Unassembled WGS sequence"/>
</dbReference>
<accession>A0ABW0KLC9</accession>